<dbReference type="SMART" id="SM00788">
    <property type="entry name" value="Adenylsucc_synt"/>
    <property type="match status" value="1"/>
</dbReference>
<dbReference type="PANTHER" id="PTHR11846">
    <property type="entry name" value="ADENYLOSUCCINATE SYNTHETASE"/>
    <property type="match status" value="1"/>
</dbReference>
<dbReference type="Pfam" id="PF00709">
    <property type="entry name" value="Adenylsucc_synt"/>
    <property type="match status" value="1"/>
</dbReference>
<dbReference type="InterPro" id="IPR027417">
    <property type="entry name" value="P-loop_NTPase"/>
</dbReference>
<evidence type="ECO:0000256" key="5">
    <source>
        <dbReference type="ARBA" id="ARBA00022842"/>
    </source>
</evidence>
<evidence type="ECO:0000313" key="7">
    <source>
        <dbReference type="EMBL" id="KKO08507.1"/>
    </source>
</evidence>
<dbReference type="InterPro" id="IPR042110">
    <property type="entry name" value="Adenylosuccinate_synth_dom2"/>
</dbReference>
<evidence type="ECO:0000256" key="2">
    <source>
        <dbReference type="ARBA" id="ARBA00022723"/>
    </source>
</evidence>
<dbReference type="SUPFAM" id="SSF52540">
    <property type="entry name" value="P-loop containing nucleoside triphosphate hydrolases"/>
    <property type="match status" value="1"/>
</dbReference>
<dbReference type="PROSITE" id="PS01266">
    <property type="entry name" value="ADENYLOSUCCIN_SYN_1"/>
    <property type="match status" value="1"/>
</dbReference>
<keyword evidence="3" id="KW-0547">Nucleotide-binding</keyword>
<dbReference type="GO" id="GO:0005525">
    <property type="term" value="F:GTP binding"/>
    <property type="evidence" value="ECO:0007669"/>
    <property type="project" value="UniProtKB-KW"/>
</dbReference>
<dbReference type="HAMAP" id="MF_00011">
    <property type="entry name" value="Adenylosucc_synth"/>
    <property type="match status" value="1"/>
</dbReference>
<dbReference type="AlphaFoldDB" id="A0A0F9Y983"/>
<organism evidence="7">
    <name type="scientific">marine sediment metagenome</name>
    <dbReference type="NCBI Taxonomy" id="412755"/>
    <lineage>
        <taxon>unclassified sequences</taxon>
        <taxon>metagenomes</taxon>
        <taxon>ecological metagenomes</taxon>
    </lineage>
</organism>
<keyword evidence="2" id="KW-0479">Metal-binding</keyword>
<evidence type="ECO:0000256" key="6">
    <source>
        <dbReference type="ARBA" id="ARBA00023134"/>
    </source>
</evidence>
<comment type="caution">
    <text evidence="7">The sequence shown here is derived from an EMBL/GenBank/DDBJ whole genome shotgun (WGS) entry which is preliminary data.</text>
</comment>
<protein>
    <recommendedName>
        <fullName evidence="8">Adenylosuccinate synthetase</fullName>
    </recommendedName>
</protein>
<sequence>MGNDIRKACGIIGAGWGDEGKGLATDALTAQLEGQGRQVTVVRSNGGAQAGHGVTMADGRHHVFHHIGSGSFRGAATHLSRFFVSHPIVFFAEIEDLARKGVKDIQITADPRTAVTTPWDMAINQAAEIFRGGDKHGSCGLGFGETLERQEQGPMLCMNDLWRPDLARFLDEISSSWVPQRLAALGLDSIPDHLKPVLGNAPEVVERFYDDLRHFTQYVSIMSDSALGDRDAIVFEGAQGLQLDMDLGEFPHVTRSHTGAKNMVDIARDAEITDLEIIYMTRAYATRHGAGPFPLDRGTTPLPGTEVIDRTNRPNEWQDAIRYAPLDLRELDRIISADLARSTGQGVGIDHGLGVTCLDQLGDKIEISVMDMGEGPFVSEIDTENLAEVIGGLCGHDLKLKSEGPCRENVEITLRKALGVEEPCP</sequence>
<evidence type="ECO:0000256" key="4">
    <source>
        <dbReference type="ARBA" id="ARBA00022755"/>
    </source>
</evidence>
<dbReference type="GO" id="GO:0046872">
    <property type="term" value="F:metal ion binding"/>
    <property type="evidence" value="ECO:0007669"/>
    <property type="project" value="UniProtKB-KW"/>
</dbReference>
<evidence type="ECO:0008006" key="8">
    <source>
        <dbReference type="Google" id="ProtNLM"/>
    </source>
</evidence>
<dbReference type="PANTHER" id="PTHR11846:SF0">
    <property type="entry name" value="ADENYLOSUCCINATE SYNTHETASE"/>
    <property type="match status" value="1"/>
</dbReference>
<dbReference type="InterPro" id="IPR001114">
    <property type="entry name" value="Adenylosuccinate_synthetase"/>
</dbReference>
<dbReference type="GO" id="GO:0044208">
    <property type="term" value="P:'de novo' AMP biosynthetic process"/>
    <property type="evidence" value="ECO:0007669"/>
    <property type="project" value="TreeGrafter"/>
</dbReference>
<evidence type="ECO:0000256" key="1">
    <source>
        <dbReference type="ARBA" id="ARBA00022598"/>
    </source>
</evidence>
<dbReference type="EMBL" id="LAZR01000009">
    <property type="protein sequence ID" value="KKO08507.1"/>
    <property type="molecule type" value="Genomic_DNA"/>
</dbReference>
<gene>
    <name evidence="7" type="ORF">LCGC14_0044470</name>
</gene>
<keyword evidence="5" id="KW-0460">Magnesium</keyword>
<evidence type="ECO:0000256" key="3">
    <source>
        <dbReference type="ARBA" id="ARBA00022741"/>
    </source>
</evidence>
<keyword evidence="6" id="KW-0342">GTP-binding</keyword>
<dbReference type="Gene3D" id="3.40.440.10">
    <property type="entry name" value="Adenylosuccinate Synthetase, subunit A, domain 1"/>
    <property type="match status" value="1"/>
</dbReference>
<keyword evidence="1" id="KW-0436">Ligase</keyword>
<accession>A0A0F9Y983</accession>
<name>A0A0F9Y983_9ZZZZ</name>
<dbReference type="GO" id="GO:0046040">
    <property type="term" value="P:IMP metabolic process"/>
    <property type="evidence" value="ECO:0007669"/>
    <property type="project" value="TreeGrafter"/>
</dbReference>
<dbReference type="InterPro" id="IPR042109">
    <property type="entry name" value="Adenylosuccinate_synth_dom1"/>
</dbReference>
<reference evidence="7" key="1">
    <citation type="journal article" date="2015" name="Nature">
        <title>Complex archaea that bridge the gap between prokaryotes and eukaryotes.</title>
        <authorList>
            <person name="Spang A."/>
            <person name="Saw J.H."/>
            <person name="Jorgensen S.L."/>
            <person name="Zaremba-Niedzwiedzka K."/>
            <person name="Martijn J."/>
            <person name="Lind A.E."/>
            <person name="van Eijk R."/>
            <person name="Schleper C."/>
            <person name="Guy L."/>
            <person name="Ettema T.J."/>
        </authorList>
    </citation>
    <scope>NUCLEOTIDE SEQUENCE</scope>
</reference>
<dbReference type="Gene3D" id="1.10.300.10">
    <property type="entry name" value="Adenylosuccinate Synthetase, subunit A, domain 2"/>
    <property type="match status" value="1"/>
</dbReference>
<keyword evidence="4" id="KW-0658">Purine biosynthesis</keyword>
<proteinExistence type="inferred from homology"/>
<dbReference type="GO" id="GO:0004019">
    <property type="term" value="F:adenylosuccinate synthase activity"/>
    <property type="evidence" value="ECO:0007669"/>
    <property type="project" value="InterPro"/>
</dbReference>
<dbReference type="InterPro" id="IPR018220">
    <property type="entry name" value="Adenylosuccin_syn_GTP-bd"/>
</dbReference>
<dbReference type="GO" id="GO:0005737">
    <property type="term" value="C:cytoplasm"/>
    <property type="evidence" value="ECO:0007669"/>
    <property type="project" value="TreeGrafter"/>
</dbReference>